<evidence type="ECO:0000313" key="1">
    <source>
        <dbReference type="EMBL" id="GAT43259.1"/>
    </source>
</evidence>
<evidence type="ECO:0000313" key="2">
    <source>
        <dbReference type="Proteomes" id="UP000815677"/>
    </source>
</evidence>
<reference evidence="1" key="1">
    <citation type="submission" date="2014-09" db="EMBL/GenBank/DDBJ databases">
        <title>Genome sequence of the luminous mushroom Mycena chlorophos for searching fungal bioluminescence genes.</title>
        <authorList>
            <person name="Tanaka Y."/>
            <person name="Kasuga D."/>
            <person name="Oba Y."/>
            <person name="Hase S."/>
            <person name="Sato K."/>
            <person name="Oba Y."/>
            <person name="Sakakibara Y."/>
        </authorList>
    </citation>
    <scope>NUCLEOTIDE SEQUENCE</scope>
</reference>
<keyword evidence="2" id="KW-1185">Reference proteome</keyword>
<gene>
    <name evidence="1" type="ORF">MCHLO_00948</name>
</gene>
<dbReference type="Proteomes" id="UP000815677">
    <property type="component" value="Unassembled WGS sequence"/>
</dbReference>
<name>A0ABQ0KWE6_MYCCL</name>
<proteinExistence type="predicted"/>
<protein>
    <submittedName>
        <fullName evidence="1">Uncharacterized protein</fullName>
    </submittedName>
</protein>
<accession>A0ABQ0KWE6</accession>
<dbReference type="EMBL" id="DF838772">
    <property type="protein sequence ID" value="GAT43259.1"/>
    <property type="molecule type" value="Genomic_DNA"/>
</dbReference>
<sequence length="172" mass="19086">MLPALGLSIPCPSTLNIRTARSGSFFACIRAPPTFSLISTSARLAFSTTATAYSPVQHRRHDRLDKSSRGYEVYDSTHSHSTICKRAIGRISGLTRLLVLEKHTDADARLNFLESRRTLRGRPNSLNHHKGDLKTEMGIGGLEMNDYNVASLHIPYGPGWDARRIDRLVVSV</sequence>
<organism evidence="1 2">
    <name type="scientific">Mycena chlorophos</name>
    <name type="common">Agaric fungus</name>
    <name type="synonym">Agaricus chlorophos</name>
    <dbReference type="NCBI Taxonomy" id="658473"/>
    <lineage>
        <taxon>Eukaryota</taxon>
        <taxon>Fungi</taxon>
        <taxon>Dikarya</taxon>
        <taxon>Basidiomycota</taxon>
        <taxon>Agaricomycotina</taxon>
        <taxon>Agaricomycetes</taxon>
        <taxon>Agaricomycetidae</taxon>
        <taxon>Agaricales</taxon>
        <taxon>Marasmiineae</taxon>
        <taxon>Mycenaceae</taxon>
        <taxon>Mycena</taxon>
    </lineage>
</organism>